<sequence>MTGTVNANLESAGSDQRVVDFAPYCDYFEQYSASRGDPRGQNHAPERNPNVCLDRHRCPP</sequence>
<dbReference type="Proteomes" id="UP000184267">
    <property type="component" value="Unassembled WGS sequence"/>
</dbReference>
<feature type="region of interest" description="Disordered" evidence="1">
    <location>
        <begin position="32"/>
        <end position="60"/>
    </location>
</feature>
<evidence type="ECO:0000313" key="3">
    <source>
        <dbReference type="Proteomes" id="UP000184267"/>
    </source>
</evidence>
<feature type="compositionally biased region" description="Basic and acidic residues" evidence="1">
    <location>
        <begin position="36"/>
        <end position="46"/>
    </location>
</feature>
<organism evidence="2 3">
    <name type="scientific">Trametes pubescens</name>
    <name type="common">White-rot fungus</name>
    <dbReference type="NCBI Taxonomy" id="154538"/>
    <lineage>
        <taxon>Eukaryota</taxon>
        <taxon>Fungi</taxon>
        <taxon>Dikarya</taxon>
        <taxon>Basidiomycota</taxon>
        <taxon>Agaricomycotina</taxon>
        <taxon>Agaricomycetes</taxon>
        <taxon>Polyporales</taxon>
        <taxon>Polyporaceae</taxon>
        <taxon>Trametes</taxon>
    </lineage>
</organism>
<comment type="caution">
    <text evidence="2">The sequence shown here is derived from an EMBL/GenBank/DDBJ whole genome shotgun (WGS) entry which is preliminary data.</text>
</comment>
<dbReference type="AlphaFoldDB" id="A0A1M2W107"/>
<evidence type="ECO:0000313" key="2">
    <source>
        <dbReference type="EMBL" id="OJT13476.1"/>
    </source>
</evidence>
<protein>
    <submittedName>
        <fullName evidence="2">Uncharacterized protein</fullName>
    </submittedName>
</protein>
<reference evidence="2 3" key="1">
    <citation type="submission" date="2016-10" db="EMBL/GenBank/DDBJ databases">
        <title>Genome sequence of the basidiomycete white-rot fungus Trametes pubescens.</title>
        <authorList>
            <person name="Makela M.R."/>
            <person name="Granchi Z."/>
            <person name="Peng M."/>
            <person name="De Vries R.P."/>
            <person name="Grigoriev I."/>
            <person name="Riley R."/>
            <person name="Hilden K."/>
        </authorList>
    </citation>
    <scope>NUCLEOTIDE SEQUENCE [LARGE SCALE GENOMIC DNA]</scope>
    <source>
        <strain evidence="2 3">FBCC735</strain>
    </source>
</reference>
<name>A0A1M2W107_TRAPU</name>
<keyword evidence="3" id="KW-1185">Reference proteome</keyword>
<gene>
    <name evidence="2" type="ORF">TRAPUB_10006</name>
</gene>
<proteinExistence type="predicted"/>
<accession>A0A1M2W107</accession>
<dbReference type="EMBL" id="MNAD01000406">
    <property type="protein sequence ID" value="OJT13476.1"/>
    <property type="molecule type" value="Genomic_DNA"/>
</dbReference>
<evidence type="ECO:0000256" key="1">
    <source>
        <dbReference type="SAM" id="MobiDB-lite"/>
    </source>
</evidence>